<evidence type="ECO:0000313" key="2">
    <source>
        <dbReference type="EMBL" id="MBD1388789.1"/>
    </source>
</evidence>
<reference evidence="2" key="1">
    <citation type="submission" date="2020-09" db="EMBL/GenBank/DDBJ databases">
        <title>A novel bacterium of genus Neiella, isolated from South China Sea.</title>
        <authorList>
            <person name="Huang H."/>
            <person name="Mo K."/>
            <person name="Hu Y."/>
        </authorList>
    </citation>
    <scope>NUCLEOTIDE SEQUENCE</scope>
    <source>
        <strain evidence="2">HB171785</strain>
    </source>
</reference>
<evidence type="ECO:0000313" key="3">
    <source>
        <dbReference type="Proteomes" id="UP000638014"/>
    </source>
</evidence>
<keyword evidence="1" id="KW-1133">Transmembrane helix</keyword>
<keyword evidence="3" id="KW-1185">Reference proteome</keyword>
<organism evidence="2 3">
    <name type="scientific">Neiella litorisoli</name>
    <dbReference type="NCBI Taxonomy" id="2771431"/>
    <lineage>
        <taxon>Bacteria</taxon>
        <taxon>Pseudomonadati</taxon>
        <taxon>Pseudomonadota</taxon>
        <taxon>Gammaproteobacteria</taxon>
        <taxon>Alteromonadales</taxon>
        <taxon>Echinimonadaceae</taxon>
        <taxon>Neiella</taxon>
    </lineage>
</organism>
<keyword evidence="1" id="KW-0472">Membrane</keyword>
<keyword evidence="1" id="KW-0812">Transmembrane</keyword>
<feature type="transmembrane region" description="Helical" evidence="1">
    <location>
        <begin position="12"/>
        <end position="32"/>
    </location>
</feature>
<proteinExistence type="predicted"/>
<dbReference type="Pfam" id="PF03929">
    <property type="entry name" value="PepSY_TM"/>
    <property type="match status" value="1"/>
</dbReference>
<feature type="transmembrane region" description="Helical" evidence="1">
    <location>
        <begin position="187"/>
        <end position="206"/>
    </location>
</feature>
<dbReference type="PANTHER" id="PTHR34219">
    <property type="entry name" value="IRON-REGULATED INNER MEMBRANE PROTEIN-RELATED"/>
    <property type="match status" value="1"/>
</dbReference>
<dbReference type="PANTHER" id="PTHR34219:SF8">
    <property type="entry name" value="PEPSY DOMAIN-CONTAINING PROTEIN"/>
    <property type="match status" value="1"/>
</dbReference>
<gene>
    <name evidence="2" type="ORF">IC617_05060</name>
</gene>
<protein>
    <submittedName>
        <fullName evidence="2">PepSY domain-containing protein</fullName>
    </submittedName>
</protein>
<dbReference type="RefSeq" id="WP_191143897.1">
    <property type="nucleotide sequence ID" value="NZ_JACXAF010000005.1"/>
</dbReference>
<accession>A0A8J6QQJ5</accession>
<dbReference type="EMBL" id="JACXAF010000005">
    <property type="protein sequence ID" value="MBD1388789.1"/>
    <property type="molecule type" value="Genomic_DNA"/>
</dbReference>
<evidence type="ECO:0000256" key="1">
    <source>
        <dbReference type="SAM" id="Phobius"/>
    </source>
</evidence>
<dbReference type="Proteomes" id="UP000638014">
    <property type="component" value="Unassembled WGS sequence"/>
</dbReference>
<dbReference type="AlphaFoldDB" id="A0A8J6QQJ5"/>
<dbReference type="InterPro" id="IPR005625">
    <property type="entry name" value="PepSY-ass_TM"/>
</dbReference>
<feature type="transmembrane region" description="Helical" evidence="1">
    <location>
        <begin position="140"/>
        <end position="161"/>
    </location>
</feature>
<comment type="caution">
    <text evidence="2">The sequence shown here is derived from an EMBL/GenBank/DDBJ whole genome shotgun (WGS) entry which is preliminary data.</text>
</comment>
<sequence length="358" mass="40743">MRKKLFKWHSYGAIIALLPIFIVSITGSILVFKVELDTLLRPEHMSVAAQPNAPRMPLDQMMQQVVTTHTDFELAGWELFDDKRRSDAGYLMMRGTDDWYKIYLDQYQGKLLSEPQPMGHYLTDWLLDLHYTFLLHTQGAVVGFVVALVMLFLGISGVVLYRRFWAKLFTLRLSAAKRILYSDFHKFTGIISSPVLIIIAFTGAYWNFVVLQHEAEHALEGHHYIEAPYHSPEISFEALRLQAEQELATFKAGYLSIPHEPDEQITFWGEVATGNPLTSEYASTVTFDKSTGELIATFDIREASNTAVVLDSFRKLHFGYFAGLPSRIIWCVLGLMPVLLGITGLVMYLIRKRKINAG</sequence>
<feature type="transmembrane region" description="Helical" evidence="1">
    <location>
        <begin position="327"/>
        <end position="350"/>
    </location>
</feature>
<name>A0A8J6QQJ5_9GAMM</name>